<dbReference type="EMBL" id="ADVL01000052">
    <property type="protein sequence ID" value="EFH13548.1"/>
    <property type="molecule type" value="Genomic_DNA"/>
</dbReference>
<evidence type="ECO:0000313" key="2">
    <source>
        <dbReference type="EMBL" id="EFH13548.1"/>
    </source>
</evidence>
<evidence type="ECO:0000313" key="3">
    <source>
        <dbReference type="Proteomes" id="UP000005324"/>
    </source>
</evidence>
<dbReference type="Proteomes" id="UP000005324">
    <property type="component" value="Unassembled WGS sequence"/>
</dbReference>
<feature type="non-terminal residue" evidence="2">
    <location>
        <position position="1"/>
    </location>
</feature>
<protein>
    <submittedName>
        <fullName evidence="2">Uncharacterized protein</fullName>
    </submittedName>
</protein>
<dbReference type="HOGENOM" id="CLU_2126423_0_0_5"/>
<keyword evidence="1" id="KW-1133">Transmembrane helix</keyword>
<accession>D5RGM2</accession>
<organism evidence="2 3">
    <name type="scientific">Pseudoroseomonas cervicalis ATCC 49957</name>
    <dbReference type="NCBI Taxonomy" id="525371"/>
    <lineage>
        <taxon>Bacteria</taxon>
        <taxon>Pseudomonadati</taxon>
        <taxon>Pseudomonadota</taxon>
        <taxon>Alphaproteobacteria</taxon>
        <taxon>Acetobacterales</taxon>
        <taxon>Roseomonadaceae</taxon>
        <taxon>Roseomonas</taxon>
    </lineage>
</organism>
<proteinExistence type="predicted"/>
<keyword evidence="1" id="KW-0812">Transmembrane</keyword>
<dbReference type="AlphaFoldDB" id="D5RGM2"/>
<keyword evidence="1" id="KW-0472">Membrane</keyword>
<dbReference type="RefSeq" id="WP_007006073.1">
    <property type="nucleotide sequence ID" value="NZ_GG770904.1"/>
</dbReference>
<feature type="transmembrane region" description="Helical" evidence="1">
    <location>
        <begin position="30"/>
        <end position="55"/>
    </location>
</feature>
<name>D5RGM2_9PROT</name>
<comment type="caution">
    <text evidence="2">The sequence shown here is derived from an EMBL/GenBank/DDBJ whole genome shotgun (WGS) entry which is preliminary data.</text>
</comment>
<gene>
    <name evidence="2" type="ORF">HMPREF0731_0231</name>
</gene>
<sequence length="113" mass="11273">AAAVFVAVAFFGAAALLVLAAGFFAVAFAVAAFFGAAALVAAGLRPAVLALRVALPRRVLLLITMARARGGLVSLLSLTCWISLPVDGCRAGRAIQSGARQGPGLVPESPVSA</sequence>
<evidence type="ECO:0000256" key="1">
    <source>
        <dbReference type="SAM" id="Phobius"/>
    </source>
</evidence>
<reference evidence="2 3" key="1">
    <citation type="submission" date="2010-04" db="EMBL/GenBank/DDBJ databases">
        <authorList>
            <person name="Qin X."/>
            <person name="Bachman B."/>
            <person name="Battles P."/>
            <person name="Bell A."/>
            <person name="Bess C."/>
            <person name="Bickham C."/>
            <person name="Chaboub L."/>
            <person name="Chen D."/>
            <person name="Coyle M."/>
            <person name="Deiros D.R."/>
            <person name="Dinh H."/>
            <person name="Forbes L."/>
            <person name="Fowler G."/>
            <person name="Francisco L."/>
            <person name="Fu Q."/>
            <person name="Gubbala S."/>
            <person name="Hale W."/>
            <person name="Han Y."/>
            <person name="Hemphill L."/>
            <person name="Highlander S.K."/>
            <person name="Hirani K."/>
            <person name="Hogues M."/>
            <person name="Jackson L."/>
            <person name="Jakkamsetti A."/>
            <person name="Javaid M."/>
            <person name="Jiang H."/>
            <person name="Korchina V."/>
            <person name="Kovar C."/>
            <person name="Lara F."/>
            <person name="Lee S."/>
            <person name="Mata R."/>
            <person name="Mathew T."/>
            <person name="Moen C."/>
            <person name="Morales K."/>
            <person name="Munidasa M."/>
            <person name="Nazareth L."/>
            <person name="Ngo R."/>
            <person name="Nguyen L."/>
            <person name="Okwuonu G."/>
            <person name="Ongeri F."/>
            <person name="Patil S."/>
            <person name="Petrosino J."/>
            <person name="Pham C."/>
            <person name="Pham P."/>
            <person name="Pu L.-L."/>
            <person name="Puazo M."/>
            <person name="Raj R."/>
            <person name="Reid J."/>
            <person name="Rouhana J."/>
            <person name="Saada N."/>
            <person name="Shang Y."/>
            <person name="Simmons D."/>
            <person name="Thornton R."/>
            <person name="Warren J."/>
            <person name="Weissenberger G."/>
            <person name="Zhang J."/>
            <person name="Zhang L."/>
            <person name="Zhou C."/>
            <person name="Zhu D."/>
            <person name="Muzny D."/>
            <person name="Worley K."/>
            <person name="Gibbs R."/>
        </authorList>
    </citation>
    <scope>NUCLEOTIDE SEQUENCE [LARGE SCALE GENOMIC DNA]</scope>
    <source>
        <strain evidence="2 3">ATCC 49957</strain>
    </source>
</reference>
<keyword evidence="3" id="KW-1185">Reference proteome</keyword>